<proteinExistence type="predicted"/>
<dbReference type="AlphaFoldDB" id="K8ZMI0"/>
<sequence>MTKGQKGLWICLGGLTVIGGALLALRHEEKKGTKEEVTDKKEVDKVNTSPTDSTPKEEEITVPLPEEKVVTKKEVNIQPTSKDVIEDKEDDSLNSKEEKEITEDDSSEKEEVSTAVEE</sequence>
<dbReference type="RefSeq" id="WP_009488487.1">
    <property type="nucleotide sequence ID" value="NZ_AMYT01000008.1"/>
</dbReference>
<organism evidence="3 4">
    <name type="scientific">Catellicoccus marimammalium M35/04/3</name>
    <dbReference type="NCBI Taxonomy" id="1234409"/>
    <lineage>
        <taxon>Bacteria</taxon>
        <taxon>Bacillati</taxon>
        <taxon>Bacillota</taxon>
        <taxon>Bacilli</taxon>
        <taxon>Lactobacillales</taxon>
        <taxon>Enterococcaceae</taxon>
        <taxon>Catellicoccus</taxon>
    </lineage>
</organism>
<evidence type="ECO:0000256" key="2">
    <source>
        <dbReference type="SAM" id="Phobius"/>
    </source>
</evidence>
<protein>
    <submittedName>
        <fullName evidence="3">Uncharacterized protein</fullName>
    </submittedName>
</protein>
<feature type="transmembrane region" description="Helical" evidence="2">
    <location>
        <begin position="6"/>
        <end position="25"/>
    </location>
</feature>
<dbReference type="STRING" id="1234409.C683_0213"/>
<feature type="compositionally biased region" description="Basic and acidic residues" evidence="1">
    <location>
        <begin position="26"/>
        <end position="45"/>
    </location>
</feature>
<keyword evidence="4" id="KW-1185">Reference proteome</keyword>
<keyword evidence="2" id="KW-0472">Membrane</keyword>
<evidence type="ECO:0000313" key="4">
    <source>
        <dbReference type="Proteomes" id="UP000016057"/>
    </source>
</evidence>
<comment type="caution">
    <text evidence="3">The sequence shown here is derived from an EMBL/GenBank/DDBJ whole genome shotgun (WGS) entry which is preliminary data.</text>
</comment>
<feature type="region of interest" description="Disordered" evidence="1">
    <location>
        <begin position="26"/>
        <end position="118"/>
    </location>
</feature>
<feature type="compositionally biased region" description="Basic and acidic residues" evidence="1">
    <location>
        <begin position="54"/>
        <end position="75"/>
    </location>
</feature>
<accession>K8ZMI0</accession>
<dbReference type="Proteomes" id="UP000016057">
    <property type="component" value="Unassembled WGS sequence"/>
</dbReference>
<keyword evidence="2" id="KW-0812">Transmembrane</keyword>
<gene>
    <name evidence="3" type="ORF">C683_0213</name>
</gene>
<dbReference type="EMBL" id="AMYT01000008">
    <property type="protein sequence ID" value="EKU27748.1"/>
    <property type="molecule type" value="Genomic_DNA"/>
</dbReference>
<reference evidence="3 4" key="1">
    <citation type="journal article" date="2013" name="Genome Announc.">
        <title>Draft Genome Sequence of Catellicoccus marimammalium, a Novel Species Commonly Found in Gull Feces.</title>
        <authorList>
            <person name="Weigand M.R."/>
            <person name="Ryu H."/>
            <person name="Bozcek L."/>
            <person name="Konstantinidis K.T."/>
            <person name="Santo Domingo J.W."/>
        </authorList>
    </citation>
    <scope>NUCLEOTIDE SEQUENCE [LARGE SCALE GENOMIC DNA]</scope>
    <source>
        <strain evidence="3 4">M35/04/3</strain>
    </source>
</reference>
<evidence type="ECO:0000256" key="1">
    <source>
        <dbReference type="SAM" id="MobiDB-lite"/>
    </source>
</evidence>
<keyword evidence="2" id="KW-1133">Transmembrane helix</keyword>
<name>K8ZMI0_9ENTE</name>
<evidence type="ECO:0000313" key="3">
    <source>
        <dbReference type="EMBL" id="EKU27748.1"/>
    </source>
</evidence>